<dbReference type="InterPro" id="IPR040493">
    <property type="entry name" value="DUF5518"/>
</dbReference>
<dbReference type="EMBL" id="CP026309">
    <property type="protein sequence ID" value="AUV83194.1"/>
    <property type="molecule type" value="Genomic_DNA"/>
</dbReference>
<evidence type="ECO:0000313" key="3">
    <source>
        <dbReference type="Proteomes" id="UP000236584"/>
    </source>
</evidence>
<dbReference type="RefSeq" id="WP_103426883.1">
    <property type="nucleotide sequence ID" value="NZ_CP026309.1"/>
</dbReference>
<dbReference type="GeneID" id="35593898"/>
<organism evidence="2 3">
    <name type="scientific">Salinigranum rubrum</name>
    <dbReference type="NCBI Taxonomy" id="755307"/>
    <lineage>
        <taxon>Archaea</taxon>
        <taxon>Methanobacteriati</taxon>
        <taxon>Methanobacteriota</taxon>
        <taxon>Stenosarchaea group</taxon>
        <taxon>Halobacteria</taxon>
        <taxon>Halobacteriales</taxon>
        <taxon>Haloferacaceae</taxon>
        <taxon>Salinigranum</taxon>
    </lineage>
</organism>
<sequence>MTNWRAVGVGFVLLVVIGTAGVSVPGVGQLGAGLVGGFAAGYLAGGGPGSGAWHGLVAGSLAGLVVAVVVAFFGSLLGGIAGGPLGALVGGFGPFVVLAAITLLLAADSAVAGALGGWVKRQTT</sequence>
<keyword evidence="1" id="KW-0472">Membrane</keyword>
<name>A0A2I8VMT7_9EURY</name>
<evidence type="ECO:0000256" key="1">
    <source>
        <dbReference type="SAM" id="Phobius"/>
    </source>
</evidence>
<protein>
    <recommendedName>
        <fullName evidence="4">DUF5518 domain-containing protein</fullName>
    </recommendedName>
</protein>
<dbReference type="KEGG" id="srub:C2R22_17360"/>
<keyword evidence="3" id="KW-1185">Reference proteome</keyword>
<feature type="transmembrane region" description="Helical" evidence="1">
    <location>
        <begin position="61"/>
        <end position="83"/>
    </location>
</feature>
<keyword evidence="1" id="KW-1133">Transmembrane helix</keyword>
<dbReference type="Proteomes" id="UP000236584">
    <property type="component" value="Chromosome"/>
</dbReference>
<keyword evidence="1" id="KW-0812">Transmembrane</keyword>
<gene>
    <name evidence="2" type="ORF">C2R22_17360</name>
</gene>
<dbReference type="Pfam" id="PF17647">
    <property type="entry name" value="DUF5518"/>
    <property type="match status" value="1"/>
</dbReference>
<evidence type="ECO:0008006" key="4">
    <source>
        <dbReference type="Google" id="ProtNLM"/>
    </source>
</evidence>
<dbReference type="AlphaFoldDB" id="A0A2I8VMT7"/>
<feature type="transmembrane region" description="Helical" evidence="1">
    <location>
        <begin position="31"/>
        <end position="49"/>
    </location>
</feature>
<reference evidence="2 3" key="1">
    <citation type="submission" date="2018-01" db="EMBL/GenBank/DDBJ databases">
        <title>Complete genome sequence of Salinigranum rubrum GX10T, an extremely halophilic archaeon isolated from a marine solar saltern.</title>
        <authorList>
            <person name="Han S."/>
        </authorList>
    </citation>
    <scope>NUCLEOTIDE SEQUENCE [LARGE SCALE GENOMIC DNA]</scope>
    <source>
        <strain evidence="2 3">GX10</strain>
    </source>
</reference>
<feature type="transmembrane region" description="Helical" evidence="1">
    <location>
        <begin position="95"/>
        <end position="119"/>
    </location>
</feature>
<evidence type="ECO:0000313" key="2">
    <source>
        <dbReference type="EMBL" id="AUV83194.1"/>
    </source>
</evidence>
<proteinExistence type="predicted"/>
<accession>A0A2I8VMT7</accession>